<dbReference type="PANTHER" id="PTHR12606">
    <property type="entry name" value="SENTRIN/SUMO-SPECIFIC PROTEASE"/>
    <property type="match status" value="1"/>
</dbReference>
<proteinExistence type="inferred from homology"/>
<evidence type="ECO:0000313" key="7">
    <source>
        <dbReference type="Proteomes" id="UP001626550"/>
    </source>
</evidence>
<feature type="domain" description="Ubiquitin-like protease family profile" evidence="5">
    <location>
        <begin position="156"/>
        <end position="322"/>
    </location>
</feature>
<evidence type="ECO:0000259" key="5">
    <source>
        <dbReference type="PROSITE" id="PS50600"/>
    </source>
</evidence>
<dbReference type="FunFam" id="3.40.395.10:FF:000001">
    <property type="entry name" value="Sentrin-specific protease 1"/>
    <property type="match status" value="1"/>
</dbReference>
<accession>A0ABD2PQT6</accession>
<dbReference type="EMBL" id="JBJKFK010003792">
    <property type="protein sequence ID" value="KAL3309550.1"/>
    <property type="molecule type" value="Genomic_DNA"/>
</dbReference>
<evidence type="ECO:0000256" key="1">
    <source>
        <dbReference type="ARBA" id="ARBA00005234"/>
    </source>
</evidence>
<name>A0ABD2PQT6_9PLAT</name>
<dbReference type="SUPFAM" id="SSF54001">
    <property type="entry name" value="Cysteine proteinases"/>
    <property type="match status" value="1"/>
</dbReference>
<evidence type="ECO:0000256" key="2">
    <source>
        <dbReference type="ARBA" id="ARBA00022670"/>
    </source>
</evidence>
<dbReference type="InterPro" id="IPR038765">
    <property type="entry name" value="Papain-like_cys_pep_sf"/>
</dbReference>
<reference evidence="6 7" key="1">
    <citation type="submission" date="2024-11" db="EMBL/GenBank/DDBJ databases">
        <title>Adaptive evolution of stress response genes in parasites aligns with host niche diversity.</title>
        <authorList>
            <person name="Hahn C."/>
            <person name="Resl P."/>
        </authorList>
    </citation>
    <scope>NUCLEOTIDE SEQUENCE [LARGE SCALE GENOMIC DNA]</scope>
    <source>
        <strain evidence="6">EGGRZ-B1_66</strain>
        <tissue evidence="6">Body</tissue>
    </source>
</reference>
<dbReference type="GO" id="GO:0006508">
    <property type="term" value="P:proteolysis"/>
    <property type="evidence" value="ECO:0007669"/>
    <property type="project" value="UniProtKB-KW"/>
</dbReference>
<evidence type="ECO:0000313" key="6">
    <source>
        <dbReference type="EMBL" id="KAL3309550.1"/>
    </source>
</evidence>
<dbReference type="AlphaFoldDB" id="A0ABD2PQT6"/>
<gene>
    <name evidence="6" type="primary">SENP1</name>
    <name evidence="6" type="ORF">Ciccas_011903</name>
</gene>
<dbReference type="Gene3D" id="3.40.395.10">
    <property type="entry name" value="Adenoviral Proteinase, Chain A"/>
    <property type="match status" value="1"/>
</dbReference>
<dbReference type="Proteomes" id="UP001626550">
    <property type="component" value="Unassembled WGS sequence"/>
</dbReference>
<keyword evidence="3" id="KW-0378">Hydrolase</keyword>
<dbReference type="PANTHER" id="PTHR12606:SF141">
    <property type="entry name" value="GH15225P-RELATED"/>
    <property type="match status" value="1"/>
</dbReference>
<protein>
    <submittedName>
        <fullName evidence="6">SUMO1 sentrin specific peptidase 1</fullName>
    </submittedName>
</protein>
<organism evidence="6 7">
    <name type="scientific">Cichlidogyrus casuarinus</name>
    <dbReference type="NCBI Taxonomy" id="1844966"/>
    <lineage>
        <taxon>Eukaryota</taxon>
        <taxon>Metazoa</taxon>
        <taxon>Spiralia</taxon>
        <taxon>Lophotrochozoa</taxon>
        <taxon>Platyhelminthes</taxon>
        <taxon>Monogenea</taxon>
        <taxon>Monopisthocotylea</taxon>
        <taxon>Dactylogyridea</taxon>
        <taxon>Ancyrocephalidae</taxon>
        <taxon>Cichlidogyrus</taxon>
    </lineage>
</organism>
<evidence type="ECO:0000256" key="3">
    <source>
        <dbReference type="ARBA" id="ARBA00022801"/>
    </source>
</evidence>
<dbReference type="GO" id="GO:0060255">
    <property type="term" value="P:regulation of macromolecule metabolic process"/>
    <property type="evidence" value="ECO:0007669"/>
    <property type="project" value="UniProtKB-ARBA"/>
</dbReference>
<comment type="caution">
    <text evidence="6">The sequence shown here is derived from an EMBL/GenBank/DDBJ whole genome shotgun (WGS) entry which is preliminary data.</text>
</comment>
<dbReference type="Pfam" id="PF02902">
    <property type="entry name" value="Peptidase_C48"/>
    <property type="match status" value="1"/>
</dbReference>
<dbReference type="GO" id="GO:0008234">
    <property type="term" value="F:cysteine-type peptidase activity"/>
    <property type="evidence" value="ECO:0007669"/>
    <property type="project" value="UniProtKB-KW"/>
</dbReference>
<dbReference type="PROSITE" id="PS50600">
    <property type="entry name" value="ULP_PROTEASE"/>
    <property type="match status" value="1"/>
</dbReference>
<keyword evidence="7" id="KW-1185">Reference proteome</keyword>
<keyword evidence="2" id="KW-0645">Protease</keyword>
<comment type="similarity">
    <text evidence="1">Belongs to the peptidase C48 family.</text>
</comment>
<keyword evidence="4" id="KW-0788">Thiol protease</keyword>
<sequence>MALLKEEDDCKITAVELGKETSEKYEFYQESLKNCKYISDEWISDLQQSKWQSNQQKKSIAVIENSITFWESQRRKARDAEMLRLEETLAALETKGPVLIDPYLEPRPVIEGLPYKRSVFKPPVKLPILTELQWLSVEKQLSGRPLEEVILDRFRLAVTVKDMLSLFPNQWLTDMIINLYLQMIHHRSIIDNELKPSAVMSTFFYTRLSSGGYSVVKRWTKKLDIFAHNFLFFPIHDRGIHWCLAVADFQEKVLTYYDSMGGKNDVCLNRLFDYLKSEHATKKGVPLADADQWQLVNGERETPQQKNGSDCGVFACQTAEFLSRGSELVFQQEDMPCIRQRMMFEILNQKLLTTETDLSHLKD</sequence>
<evidence type="ECO:0000256" key="4">
    <source>
        <dbReference type="ARBA" id="ARBA00022807"/>
    </source>
</evidence>
<dbReference type="GO" id="GO:0080090">
    <property type="term" value="P:regulation of primary metabolic process"/>
    <property type="evidence" value="ECO:0007669"/>
    <property type="project" value="UniProtKB-ARBA"/>
</dbReference>
<dbReference type="InterPro" id="IPR003653">
    <property type="entry name" value="Peptidase_C48_C"/>
</dbReference>